<protein>
    <submittedName>
        <fullName evidence="1">Cob(I)yrinic acid a,c-diamide adenosyltransferase</fullName>
    </submittedName>
</protein>
<dbReference type="AlphaFoldDB" id="A0A9D1HG75"/>
<dbReference type="InterPro" id="IPR027417">
    <property type="entry name" value="P-loop_NTPase"/>
</dbReference>
<dbReference type="GO" id="GO:0005524">
    <property type="term" value="F:ATP binding"/>
    <property type="evidence" value="ECO:0007669"/>
    <property type="project" value="InterPro"/>
</dbReference>
<sequence>MIHIYHGDGKGKTTCGMGLCLRAAGAGKRVLIYQFMKNNHSSERNVLKQVAGITLMDGPDQVKFTSRMTDDERRAFGVYCQETLARIRERILLENSEVVFLDEILYAIDRQMISERMLLDLIWTLPDSIEWILTGRHPGKRLCERADYISEIRKEKHPFDRGIQARRGIEY</sequence>
<dbReference type="InterPro" id="IPR003724">
    <property type="entry name" value="CblAdoTrfase_CobA"/>
</dbReference>
<name>A0A9D1HG75_9FIRM</name>
<evidence type="ECO:0000313" key="1">
    <source>
        <dbReference type="EMBL" id="HIU02654.1"/>
    </source>
</evidence>
<dbReference type="Gene3D" id="3.40.50.300">
    <property type="entry name" value="P-loop containing nucleotide triphosphate hydrolases"/>
    <property type="match status" value="1"/>
</dbReference>
<proteinExistence type="predicted"/>
<accession>A0A9D1HG75</accession>
<dbReference type="GO" id="GO:0009236">
    <property type="term" value="P:cobalamin biosynthetic process"/>
    <property type="evidence" value="ECO:0007669"/>
    <property type="project" value="InterPro"/>
</dbReference>
<dbReference type="EMBL" id="DVLT01000037">
    <property type="protein sequence ID" value="HIU02654.1"/>
    <property type="molecule type" value="Genomic_DNA"/>
</dbReference>
<reference evidence="1" key="1">
    <citation type="submission" date="2020-10" db="EMBL/GenBank/DDBJ databases">
        <authorList>
            <person name="Gilroy R."/>
        </authorList>
    </citation>
    <scope>NUCLEOTIDE SEQUENCE</scope>
    <source>
        <strain evidence="1">CHK187-14744</strain>
    </source>
</reference>
<dbReference type="PANTHER" id="PTHR46638:SF1">
    <property type="entry name" value="CORRINOID ADENOSYLTRANSFERASE"/>
    <property type="match status" value="1"/>
</dbReference>
<comment type="caution">
    <text evidence="1">The sequence shown here is derived from an EMBL/GenBank/DDBJ whole genome shotgun (WGS) entry which is preliminary data.</text>
</comment>
<organism evidence="1 2">
    <name type="scientific">Candidatus Onthocola gallistercoris</name>
    <dbReference type="NCBI Taxonomy" id="2840876"/>
    <lineage>
        <taxon>Bacteria</taxon>
        <taxon>Bacillati</taxon>
        <taxon>Bacillota</taxon>
        <taxon>Bacilli</taxon>
        <taxon>Candidatus Onthocola</taxon>
    </lineage>
</organism>
<dbReference type="Pfam" id="PF02572">
    <property type="entry name" value="CobA_CobO_BtuR"/>
    <property type="match status" value="1"/>
</dbReference>
<dbReference type="PANTHER" id="PTHR46638">
    <property type="entry name" value="CORRINOID ADENOSYLTRANSFERASE"/>
    <property type="match status" value="1"/>
</dbReference>
<gene>
    <name evidence="1" type="ORF">IAB63_05325</name>
</gene>
<dbReference type="SUPFAM" id="SSF52540">
    <property type="entry name" value="P-loop containing nucleoside triphosphate hydrolases"/>
    <property type="match status" value="1"/>
</dbReference>
<reference evidence="1" key="2">
    <citation type="journal article" date="2021" name="PeerJ">
        <title>Extensive microbial diversity within the chicken gut microbiome revealed by metagenomics and culture.</title>
        <authorList>
            <person name="Gilroy R."/>
            <person name="Ravi A."/>
            <person name="Getino M."/>
            <person name="Pursley I."/>
            <person name="Horton D.L."/>
            <person name="Alikhan N.F."/>
            <person name="Baker D."/>
            <person name="Gharbi K."/>
            <person name="Hall N."/>
            <person name="Watson M."/>
            <person name="Adriaenssens E.M."/>
            <person name="Foster-Nyarko E."/>
            <person name="Jarju S."/>
            <person name="Secka A."/>
            <person name="Antonio M."/>
            <person name="Oren A."/>
            <person name="Chaudhuri R.R."/>
            <person name="La Ragione R."/>
            <person name="Hildebrand F."/>
            <person name="Pallen M.J."/>
        </authorList>
    </citation>
    <scope>NUCLEOTIDE SEQUENCE</scope>
    <source>
        <strain evidence="1">CHK187-14744</strain>
    </source>
</reference>
<dbReference type="Proteomes" id="UP000824164">
    <property type="component" value="Unassembled WGS sequence"/>
</dbReference>
<dbReference type="GO" id="GO:0008817">
    <property type="term" value="F:corrinoid adenosyltransferase activity"/>
    <property type="evidence" value="ECO:0007669"/>
    <property type="project" value="InterPro"/>
</dbReference>
<evidence type="ECO:0000313" key="2">
    <source>
        <dbReference type="Proteomes" id="UP000824164"/>
    </source>
</evidence>
<dbReference type="PIRSF" id="PIRSF015617">
    <property type="entry name" value="Adensltrnsf_CobA"/>
    <property type="match status" value="1"/>
</dbReference>